<organism evidence="6 7">
    <name type="scientific">Jeotgalibaca ciconiae</name>
    <dbReference type="NCBI Taxonomy" id="2496265"/>
    <lineage>
        <taxon>Bacteria</taxon>
        <taxon>Bacillati</taxon>
        <taxon>Bacillota</taxon>
        <taxon>Bacilli</taxon>
        <taxon>Lactobacillales</taxon>
        <taxon>Carnobacteriaceae</taxon>
        <taxon>Jeotgalibaca</taxon>
    </lineage>
</organism>
<keyword evidence="3 5" id="KW-1133">Transmembrane helix</keyword>
<reference evidence="7" key="1">
    <citation type="submission" date="2018-12" db="EMBL/GenBank/DDBJ databases">
        <title>Complete genome sequencing of Jeotgalibaca sp. H21T32.</title>
        <authorList>
            <person name="Bae J.-W."/>
            <person name="Lee S.-Y."/>
        </authorList>
    </citation>
    <scope>NUCLEOTIDE SEQUENCE [LARGE SCALE GENOMIC DNA]</scope>
    <source>
        <strain evidence="7">H21T32</strain>
    </source>
</reference>
<proteinExistence type="predicted"/>
<dbReference type="GO" id="GO:0009403">
    <property type="term" value="P:toxin biosynthetic process"/>
    <property type="evidence" value="ECO:0007669"/>
    <property type="project" value="InterPro"/>
</dbReference>
<protein>
    <submittedName>
        <fullName evidence="6">CvpA family protein</fullName>
    </submittedName>
</protein>
<dbReference type="EMBL" id="CP034465">
    <property type="protein sequence ID" value="AZP05526.1"/>
    <property type="molecule type" value="Genomic_DNA"/>
</dbReference>
<feature type="transmembrane region" description="Helical" evidence="5">
    <location>
        <begin position="123"/>
        <end position="145"/>
    </location>
</feature>
<evidence type="ECO:0000256" key="3">
    <source>
        <dbReference type="ARBA" id="ARBA00022989"/>
    </source>
</evidence>
<dbReference type="Proteomes" id="UP000273326">
    <property type="component" value="Chromosome"/>
</dbReference>
<evidence type="ECO:0000313" key="7">
    <source>
        <dbReference type="Proteomes" id="UP000273326"/>
    </source>
</evidence>
<accession>A0A3Q9BM35</accession>
<dbReference type="GO" id="GO:0016020">
    <property type="term" value="C:membrane"/>
    <property type="evidence" value="ECO:0007669"/>
    <property type="project" value="UniProtKB-SubCell"/>
</dbReference>
<feature type="transmembrane region" description="Helical" evidence="5">
    <location>
        <begin position="79"/>
        <end position="103"/>
    </location>
</feature>
<evidence type="ECO:0000256" key="2">
    <source>
        <dbReference type="ARBA" id="ARBA00022692"/>
    </source>
</evidence>
<dbReference type="OrthoDB" id="1809613at2"/>
<dbReference type="PANTHER" id="PTHR37306:SF1">
    <property type="entry name" value="COLICIN V PRODUCTION PROTEIN"/>
    <property type="match status" value="1"/>
</dbReference>
<gene>
    <name evidence="6" type="ORF">EJN90_13185</name>
</gene>
<name>A0A3Q9BM35_9LACT</name>
<dbReference type="Pfam" id="PF02674">
    <property type="entry name" value="Colicin_V"/>
    <property type="match status" value="1"/>
</dbReference>
<keyword evidence="2 5" id="KW-0812">Transmembrane</keyword>
<evidence type="ECO:0000256" key="5">
    <source>
        <dbReference type="SAM" id="Phobius"/>
    </source>
</evidence>
<dbReference type="RefSeq" id="WP_126112015.1">
    <property type="nucleotide sequence ID" value="NZ_CP034465.1"/>
</dbReference>
<keyword evidence="4 5" id="KW-0472">Membrane</keyword>
<dbReference type="AlphaFoldDB" id="A0A3Q9BM35"/>
<dbReference type="PANTHER" id="PTHR37306">
    <property type="entry name" value="COLICIN V PRODUCTION PROTEIN"/>
    <property type="match status" value="1"/>
</dbReference>
<evidence type="ECO:0000313" key="6">
    <source>
        <dbReference type="EMBL" id="AZP05526.1"/>
    </source>
</evidence>
<feature type="transmembrane region" description="Helical" evidence="5">
    <location>
        <begin position="26"/>
        <end position="44"/>
    </location>
</feature>
<dbReference type="InterPro" id="IPR003825">
    <property type="entry name" value="Colicin-V_CvpA"/>
</dbReference>
<keyword evidence="7" id="KW-1185">Reference proteome</keyword>
<evidence type="ECO:0000256" key="1">
    <source>
        <dbReference type="ARBA" id="ARBA00004141"/>
    </source>
</evidence>
<sequence>MLTIIILVILFIGVYAGVRRGLVLQLIHTAGYIVSFYFAQKYYLVFADYLEMLIPYAQPGVGDEMVYYDAIQILNLDMAFYNAISFLLIILIGWLVTRVVGYMLNSLTYLPVIRQVNSLGGGILGFLMQYLGVFLLLYFLTLIPFEAIQSLLEESHLANWIIKNTPYLSSHIYKWWVGIVAQL</sequence>
<dbReference type="KEGG" id="jeh:EJN90_13185"/>
<evidence type="ECO:0000256" key="4">
    <source>
        <dbReference type="ARBA" id="ARBA00023136"/>
    </source>
</evidence>
<comment type="subcellular location">
    <subcellularLocation>
        <location evidence="1">Membrane</location>
        <topology evidence="1">Multi-pass membrane protein</topology>
    </subcellularLocation>
</comment>